<organism evidence="1 2">
    <name type="scientific">Sutcliffiella horikoshii</name>
    <dbReference type="NCBI Taxonomy" id="79883"/>
    <lineage>
        <taxon>Bacteria</taxon>
        <taxon>Bacillati</taxon>
        <taxon>Bacillota</taxon>
        <taxon>Bacilli</taxon>
        <taxon>Bacillales</taxon>
        <taxon>Bacillaceae</taxon>
        <taxon>Sutcliffiella</taxon>
    </lineage>
</organism>
<reference evidence="1 2" key="1">
    <citation type="submission" date="2017-04" db="EMBL/GenBank/DDBJ databases">
        <title>Complete Genome Sequence of the Bacillus horikoshii 20a strain from Cuatro Cienegas, Coahuila, Mexico.</title>
        <authorList>
            <person name="Zarza E."/>
            <person name="Alcaraz L.D."/>
            <person name="Aguilar-Salinas B."/>
            <person name="Islas A."/>
            <person name="Olmedo-Alvarez G."/>
        </authorList>
    </citation>
    <scope>NUCLEOTIDE SEQUENCE [LARGE SCALE GENOMIC DNA]</scope>
    <source>
        <strain evidence="1 2">20a</strain>
    </source>
</reference>
<dbReference type="RefSeq" id="WP_088016805.1">
    <property type="nucleotide sequence ID" value="NZ_CP020880.1"/>
</dbReference>
<keyword evidence="2" id="KW-1185">Reference proteome</keyword>
<proteinExistence type="predicted"/>
<gene>
    <name evidence="1" type="ORF">B4U37_01715</name>
</gene>
<evidence type="ECO:0000313" key="2">
    <source>
        <dbReference type="Proteomes" id="UP000195573"/>
    </source>
</evidence>
<sequence length="135" mass="16104">MHKKMIPPPLQLHTFLKFITPNTLGAVREFFATYEDRVFLKEGADRNGNLELVFAGIEKDRYAVNYLTIKFLYRREGKDVCLVDYRTGEKEVKIVIANAIERKTSKTWWEHYRRISTWYLDPELSNKKITQNFRI</sequence>
<protein>
    <submittedName>
        <fullName evidence="1">Uncharacterized protein</fullName>
    </submittedName>
</protein>
<evidence type="ECO:0000313" key="1">
    <source>
        <dbReference type="EMBL" id="ART74842.1"/>
    </source>
</evidence>
<name>A0ABN4Z902_9BACI</name>
<dbReference type="EMBL" id="CP020880">
    <property type="protein sequence ID" value="ART74842.1"/>
    <property type="molecule type" value="Genomic_DNA"/>
</dbReference>
<accession>A0ABN4Z902</accession>
<dbReference type="Proteomes" id="UP000195573">
    <property type="component" value="Chromosome"/>
</dbReference>
<dbReference type="GeneID" id="96737160"/>